<evidence type="ECO:0008006" key="4">
    <source>
        <dbReference type="Google" id="ProtNLM"/>
    </source>
</evidence>
<name>A0A1B7ZBM4_9FLAO</name>
<keyword evidence="1" id="KW-0732">Signal</keyword>
<proteinExistence type="predicted"/>
<feature type="signal peptide" evidence="1">
    <location>
        <begin position="1"/>
        <end position="20"/>
    </location>
</feature>
<evidence type="ECO:0000313" key="2">
    <source>
        <dbReference type="EMBL" id="OBR40103.1"/>
    </source>
</evidence>
<dbReference type="EMBL" id="LZFP01000009">
    <property type="protein sequence ID" value="OBR40103.1"/>
    <property type="molecule type" value="Genomic_DNA"/>
</dbReference>
<gene>
    <name evidence="2" type="ORF">A9200_16605</name>
</gene>
<accession>A0A1B7ZBM4</accession>
<organism evidence="2 3">
    <name type="scientific">Maribacter hydrothermalis</name>
    <dbReference type="NCBI Taxonomy" id="1836467"/>
    <lineage>
        <taxon>Bacteria</taxon>
        <taxon>Pseudomonadati</taxon>
        <taxon>Bacteroidota</taxon>
        <taxon>Flavobacteriia</taxon>
        <taxon>Flavobacteriales</taxon>
        <taxon>Flavobacteriaceae</taxon>
        <taxon>Maribacter</taxon>
    </lineage>
</organism>
<reference evidence="3" key="1">
    <citation type="submission" date="2016-06" db="EMBL/GenBank/DDBJ databases">
        <authorList>
            <person name="Zhan P."/>
        </authorList>
    </citation>
    <scope>NUCLEOTIDE SEQUENCE [LARGE SCALE GENOMIC DNA]</scope>
    <source>
        <strain evidence="3">T28</strain>
    </source>
</reference>
<feature type="chain" id="PRO_5008602463" description="Secreted protein" evidence="1">
    <location>
        <begin position="21"/>
        <end position="153"/>
    </location>
</feature>
<dbReference type="Proteomes" id="UP000092164">
    <property type="component" value="Unassembled WGS sequence"/>
</dbReference>
<dbReference type="AlphaFoldDB" id="A0A1B7ZBM4"/>
<dbReference type="STRING" id="1836467.BTR34_02785"/>
<protein>
    <recommendedName>
        <fullName evidence="4">Secreted protein</fullName>
    </recommendedName>
</protein>
<keyword evidence="3" id="KW-1185">Reference proteome</keyword>
<dbReference type="OrthoDB" id="978645at2"/>
<evidence type="ECO:0000256" key="1">
    <source>
        <dbReference type="SAM" id="SignalP"/>
    </source>
</evidence>
<evidence type="ECO:0000313" key="3">
    <source>
        <dbReference type="Proteomes" id="UP000092164"/>
    </source>
</evidence>
<comment type="caution">
    <text evidence="2">The sequence shown here is derived from an EMBL/GenBank/DDBJ whole genome shotgun (WGS) entry which is preliminary data.</text>
</comment>
<dbReference type="KEGG" id="mart:BTR34_02785"/>
<sequence>MKKLLFLVVAVVLGANVSNAQSDYTFAAGLGLDVFSGATLVGPSAKYFFAEEHAGQAELMFESGLTTITALYEYHGAISGADGLKWFAGAGPSILLFGDGIGSEIALRPVAGLDYKINNVPLAFSFDWRPFIGLGDLTNEIGAFGIGIRYVIE</sequence>
<dbReference type="RefSeq" id="WP_068484156.1">
    <property type="nucleotide sequence ID" value="NZ_CP018760.1"/>
</dbReference>